<protein>
    <submittedName>
        <fullName evidence="1">Uncharacterized protein</fullName>
    </submittedName>
</protein>
<accession>A0A3A8EST9</accession>
<sequence length="82" mass="9312">MSTRKIRSQLSKKGIPFMKIDMQRGNAYCETEWFVELTEGTKRDLIAASKGELSEDDFSYPGGNLENVFDFLESLPSLKEVS</sequence>
<evidence type="ECO:0000313" key="2">
    <source>
        <dbReference type="Proteomes" id="UP000282388"/>
    </source>
</evidence>
<dbReference type="Proteomes" id="UP000282388">
    <property type="component" value="Unassembled WGS sequence"/>
</dbReference>
<dbReference type="AlphaFoldDB" id="A0A3A8EST9"/>
<dbReference type="EMBL" id="RAXV01000003">
    <property type="protein sequence ID" value="RKG33770.1"/>
    <property type="molecule type" value="Genomic_DNA"/>
</dbReference>
<organism evidence="1 2">
    <name type="scientific">Acinetobacter tianfuensis</name>
    <dbReference type="NCBI Taxonomy" id="2419603"/>
    <lineage>
        <taxon>Bacteria</taxon>
        <taxon>Pseudomonadati</taxon>
        <taxon>Pseudomonadota</taxon>
        <taxon>Gammaproteobacteria</taxon>
        <taxon>Moraxellales</taxon>
        <taxon>Moraxellaceae</taxon>
        <taxon>Acinetobacter</taxon>
    </lineage>
</organism>
<dbReference type="OrthoDB" id="6696641at2"/>
<gene>
    <name evidence="1" type="ORF">D7V32_02940</name>
</gene>
<comment type="caution">
    <text evidence="1">The sequence shown here is derived from an EMBL/GenBank/DDBJ whole genome shotgun (WGS) entry which is preliminary data.</text>
</comment>
<reference evidence="1 2" key="1">
    <citation type="submission" date="2018-09" db="EMBL/GenBank/DDBJ databases">
        <title>The draft genome of Acinetobacter spp. strains.</title>
        <authorList>
            <person name="Qin J."/>
            <person name="Feng Y."/>
            <person name="Zong Z."/>
        </authorList>
    </citation>
    <scope>NUCLEOTIDE SEQUENCE [LARGE SCALE GENOMIC DNA]</scope>
    <source>
        <strain evidence="1 2">WCHAc060012</strain>
    </source>
</reference>
<dbReference type="RefSeq" id="WP_120401427.1">
    <property type="nucleotide sequence ID" value="NZ_RAXV01000003.1"/>
</dbReference>
<proteinExistence type="predicted"/>
<name>A0A3A8EST9_9GAMM</name>
<evidence type="ECO:0000313" key="1">
    <source>
        <dbReference type="EMBL" id="RKG33770.1"/>
    </source>
</evidence>
<keyword evidence="2" id="KW-1185">Reference proteome</keyword>